<protein>
    <submittedName>
        <fullName evidence="2">(apollo) hypothetical protein</fullName>
    </submittedName>
</protein>
<dbReference type="EMBL" id="CAJQZP010000935">
    <property type="protein sequence ID" value="CAG4997636.1"/>
    <property type="molecule type" value="Genomic_DNA"/>
</dbReference>
<keyword evidence="3" id="KW-1185">Reference proteome</keyword>
<accession>A0A8S3X556</accession>
<dbReference type="OrthoDB" id="7234983at2759"/>
<evidence type="ECO:0000256" key="1">
    <source>
        <dbReference type="SAM" id="SignalP"/>
    </source>
</evidence>
<evidence type="ECO:0000313" key="3">
    <source>
        <dbReference type="Proteomes" id="UP000691718"/>
    </source>
</evidence>
<gene>
    <name evidence="2" type="ORF">PAPOLLO_LOCUS13221</name>
</gene>
<comment type="caution">
    <text evidence="2">The sequence shown here is derived from an EMBL/GenBank/DDBJ whole genome shotgun (WGS) entry which is preliminary data.</text>
</comment>
<reference evidence="2" key="1">
    <citation type="submission" date="2021-04" db="EMBL/GenBank/DDBJ databases">
        <authorList>
            <person name="Tunstrom K."/>
        </authorList>
    </citation>
    <scope>NUCLEOTIDE SEQUENCE</scope>
</reference>
<evidence type="ECO:0000313" key="2">
    <source>
        <dbReference type="EMBL" id="CAG4997636.1"/>
    </source>
</evidence>
<name>A0A8S3X556_PARAO</name>
<keyword evidence="1" id="KW-0732">Signal</keyword>
<proteinExistence type="predicted"/>
<organism evidence="2 3">
    <name type="scientific">Parnassius apollo</name>
    <name type="common">Apollo butterfly</name>
    <name type="synonym">Papilio apollo</name>
    <dbReference type="NCBI Taxonomy" id="110799"/>
    <lineage>
        <taxon>Eukaryota</taxon>
        <taxon>Metazoa</taxon>
        <taxon>Ecdysozoa</taxon>
        <taxon>Arthropoda</taxon>
        <taxon>Hexapoda</taxon>
        <taxon>Insecta</taxon>
        <taxon>Pterygota</taxon>
        <taxon>Neoptera</taxon>
        <taxon>Endopterygota</taxon>
        <taxon>Lepidoptera</taxon>
        <taxon>Glossata</taxon>
        <taxon>Ditrysia</taxon>
        <taxon>Papilionoidea</taxon>
        <taxon>Papilionidae</taxon>
        <taxon>Parnassiinae</taxon>
        <taxon>Parnassini</taxon>
        <taxon>Parnassius</taxon>
        <taxon>Parnassius</taxon>
    </lineage>
</organism>
<sequence>MVVTYLIVGLFVTSSNTIVLADMSEENGACDTLFNDMLLDQTCCISERFPEDQSKCKIPEDEDKMCDFYKCVVAEQNVLTDDEIDEGKLKEFFDQWEKDYPKEKAMTLRARTGCLNGKYLEYINKDNCLEARLYFCMYINSFMECQSWKESDRCTKVKEHAQKCKDVQGMK</sequence>
<dbReference type="AlphaFoldDB" id="A0A8S3X556"/>
<feature type="signal peptide" evidence="1">
    <location>
        <begin position="1"/>
        <end position="17"/>
    </location>
</feature>
<feature type="chain" id="PRO_5035804462" evidence="1">
    <location>
        <begin position="18"/>
        <end position="171"/>
    </location>
</feature>
<dbReference type="Proteomes" id="UP000691718">
    <property type="component" value="Unassembled WGS sequence"/>
</dbReference>